<dbReference type="AlphaFoldDB" id="A0ABD5U5H9"/>
<keyword evidence="1" id="KW-1133">Transmembrane helix</keyword>
<evidence type="ECO:0000256" key="1">
    <source>
        <dbReference type="SAM" id="Phobius"/>
    </source>
</evidence>
<organism evidence="2 3">
    <name type="scientific">Halomarina ordinaria</name>
    <dbReference type="NCBI Taxonomy" id="3033939"/>
    <lineage>
        <taxon>Archaea</taxon>
        <taxon>Methanobacteriati</taxon>
        <taxon>Methanobacteriota</taxon>
        <taxon>Stenosarchaea group</taxon>
        <taxon>Halobacteria</taxon>
        <taxon>Halobacteriales</taxon>
        <taxon>Natronomonadaceae</taxon>
        <taxon>Halomarina</taxon>
    </lineage>
</organism>
<gene>
    <name evidence="2" type="ORF">ACFQHK_04675</name>
</gene>
<feature type="transmembrane region" description="Helical" evidence="1">
    <location>
        <begin position="37"/>
        <end position="58"/>
    </location>
</feature>
<dbReference type="RefSeq" id="WP_304447496.1">
    <property type="nucleotide sequence ID" value="NZ_JARRAH010000001.1"/>
</dbReference>
<keyword evidence="1" id="KW-0812">Transmembrane</keyword>
<reference evidence="2 3" key="1">
    <citation type="journal article" date="2019" name="Int. J. Syst. Evol. Microbiol.">
        <title>The Global Catalogue of Microorganisms (GCM) 10K type strain sequencing project: providing services to taxonomists for standard genome sequencing and annotation.</title>
        <authorList>
            <consortium name="The Broad Institute Genomics Platform"/>
            <consortium name="The Broad Institute Genome Sequencing Center for Infectious Disease"/>
            <person name="Wu L."/>
            <person name="Ma J."/>
        </authorList>
    </citation>
    <scope>NUCLEOTIDE SEQUENCE [LARGE SCALE GENOMIC DNA]</scope>
    <source>
        <strain evidence="2 3">PSRA2</strain>
    </source>
</reference>
<comment type="caution">
    <text evidence="2">The sequence shown here is derived from an EMBL/GenBank/DDBJ whole genome shotgun (WGS) entry which is preliminary data.</text>
</comment>
<keyword evidence="1" id="KW-0472">Membrane</keyword>
<keyword evidence="3" id="KW-1185">Reference proteome</keyword>
<name>A0ABD5U5H9_9EURY</name>
<evidence type="ECO:0000313" key="3">
    <source>
        <dbReference type="Proteomes" id="UP001596406"/>
    </source>
</evidence>
<evidence type="ECO:0000313" key="2">
    <source>
        <dbReference type="EMBL" id="MFC6835800.1"/>
    </source>
</evidence>
<feature type="transmembrane region" description="Helical" evidence="1">
    <location>
        <begin position="12"/>
        <end position="31"/>
    </location>
</feature>
<dbReference type="Proteomes" id="UP001596406">
    <property type="component" value="Unassembled WGS sequence"/>
</dbReference>
<sequence>MSGMTFPTRKLSPVIAAFWIYVGICGAIALGTTELGVSSGGAFLVFLVAGAVLLKPFLSLSRRVLPRLPHEPDGRVEEAE</sequence>
<protein>
    <submittedName>
        <fullName evidence="2">Uncharacterized protein</fullName>
    </submittedName>
</protein>
<dbReference type="EMBL" id="JBHSXM010000001">
    <property type="protein sequence ID" value="MFC6835800.1"/>
    <property type="molecule type" value="Genomic_DNA"/>
</dbReference>
<proteinExistence type="predicted"/>
<accession>A0ABD5U5H9</accession>